<dbReference type="Proteomes" id="UP000035034">
    <property type="component" value="Unassembled WGS sequence"/>
</dbReference>
<dbReference type="AlphaFoldDB" id="H0QZS4"/>
<organism evidence="1 2">
    <name type="scientific">Gordonia effusa NBRC 100432</name>
    <dbReference type="NCBI Taxonomy" id="1077974"/>
    <lineage>
        <taxon>Bacteria</taxon>
        <taxon>Bacillati</taxon>
        <taxon>Actinomycetota</taxon>
        <taxon>Actinomycetes</taxon>
        <taxon>Mycobacteriales</taxon>
        <taxon>Gordoniaceae</taxon>
        <taxon>Gordonia</taxon>
    </lineage>
</organism>
<evidence type="ECO:0000313" key="1">
    <source>
        <dbReference type="EMBL" id="GAB18325.1"/>
    </source>
</evidence>
<dbReference type="STRING" id="1077974.GOEFS_051_00200"/>
<dbReference type="RefSeq" id="WP_007317662.1">
    <property type="nucleotide sequence ID" value="NZ_BAEH01000051.1"/>
</dbReference>
<dbReference type="EMBL" id="BAEH01000051">
    <property type="protein sequence ID" value="GAB18325.1"/>
    <property type="molecule type" value="Genomic_DNA"/>
</dbReference>
<comment type="caution">
    <text evidence="1">The sequence shown here is derived from an EMBL/GenBank/DDBJ whole genome shotgun (WGS) entry which is preliminary data.</text>
</comment>
<accession>H0QZS4</accession>
<gene>
    <name evidence="1" type="ORF">GOEFS_051_00200</name>
</gene>
<keyword evidence="2" id="KW-1185">Reference proteome</keyword>
<evidence type="ECO:0000313" key="2">
    <source>
        <dbReference type="Proteomes" id="UP000035034"/>
    </source>
</evidence>
<name>H0QZS4_9ACTN</name>
<reference evidence="1 2" key="1">
    <citation type="submission" date="2011-12" db="EMBL/GenBank/DDBJ databases">
        <title>Whole genome shotgun sequence of Gordonia effusa NBRC 100432.</title>
        <authorList>
            <person name="Yoshida I."/>
            <person name="Takarada H."/>
            <person name="Hosoyama A."/>
            <person name="Tsuchikane K."/>
            <person name="Katsumata H."/>
            <person name="Yamazaki S."/>
            <person name="Fujita N."/>
        </authorList>
    </citation>
    <scope>NUCLEOTIDE SEQUENCE [LARGE SCALE GENOMIC DNA]</scope>
    <source>
        <strain evidence="1 2">NBRC 100432</strain>
    </source>
</reference>
<protein>
    <submittedName>
        <fullName evidence="1">Uncharacterized protein</fullName>
    </submittedName>
</protein>
<proteinExistence type="predicted"/>
<sequence length="248" mass="27445">MTTTSLDETLVATTVDGHLTNIMWNLAGFPAHVLVAGADRESILRPIVEDFAERGVPVLVIDANNAELAHILETEICARRNAAHVLDQFSVPTEQANPKPRLVVVLEDYQYLDACTVWNNASTVWTILELGRTTGVSVIVSLETIDNLSRDQLTPLRDTIGTRVCAPPTAVRDFFPLFTLSGQHGEAHDADAVVEHPSSHLRPVEFREQPSDSYRVIAERTPTPWCASQAFANYLRQNHLSRPGDSRD</sequence>